<proteinExistence type="predicted"/>
<keyword evidence="5" id="KW-1185">Reference proteome</keyword>
<accession>A0ABV5S4L9</accession>
<reference evidence="4 5" key="1">
    <citation type="submission" date="2024-09" db="EMBL/GenBank/DDBJ databases">
        <authorList>
            <person name="Sun Q."/>
            <person name="Mori K."/>
        </authorList>
    </citation>
    <scope>NUCLEOTIDE SEQUENCE [LARGE SCALE GENOMIC DNA]</scope>
    <source>
        <strain evidence="4 5">JCM 3143</strain>
    </source>
</reference>
<sequence>MCHERIGHPAQIPFLGRNGHGRLVSAGVTEVVILHTWLTDRFGLKVPLVGAPMAGVGAGRLAAAISEAGALGVIGASAAVTGEWIAKEAAVAGGGPYGIGLMAWALPGNPAQFEAVLELRPPMVSVSFGPYARYVEELRQAGITVVTQAGTTDEARAAEQAGVDAVVARGAEAGGHGRDEVGTLPLLQSVLDAVRIPVLAAGGIANARGLAAVLAAGAAGAWVGTAFMGCVETALSAAAGDRLLAAEETGTAYGRVFDIAQRLGWPPEYGGRALRNEFFDRWAGREDELAADDSARARLEEARREGDFDTAYIYAGQGVGMVRERRTAADVVADFAAAERLLTRFTDS</sequence>
<dbReference type="EC" id="1.13.12.-" evidence="4"/>
<dbReference type="GO" id="GO:0016491">
    <property type="term" value="F:oxidoreductase activity"/>
    <property type="evidence" value="ECO:0007669"/>
    <property type="project" value="UniProtKB-KW"/>
</dbReference>
<gene>
    <name evidence="4" type="ORF">ACFFSA_26285</name>
</gene>
<comment type="caution">
    <text evidence="4">The sequence shown here is derived from an EMBL/GenBank/DDBJ whole genome shotgun (WGS) entry which is preliminary data.</text>
</comment>
<dbReference type="Proteomes" id="UP001589532">
    <property type="component" value="Unassembled WGS sequence"/>
</dbReference>
<dbReference type="InterPro" id="IPR013785">
    <property type="entry name" value="Aldolase_TIM"/>
</dbReference>
<dbReference type="EMBL" id="JBHMBW010000023">
    <property type="protein sequence ID" value="MFB9626611.1"/>
    <property type="molecule type" value="Genomic_DNA"/>
</dbReference>
<evidence type="ECO:0000313" key="5">
    <source>
        <dbReference type="Proteomes" id="UP001589532"/>
    </source>
</evidence>
<dbReference type="RefSeq" id="WP_378520892.1">
    <property type="nucleotide sequence ID" value="NZ_JBHMBW010000023.1"/>
</dbReference>
<dbReference type="InterPro" id="IPR004136">
    <property type="entry name" value="NMO"/>
</dbReference>
<protein>
    <submittedName>
        <fullName evidence="4">NAD(P)H-dependent flavin oxidoreductase</fullName>
        <ecNumber evidence="4">1.13.12.-</ecNumber>
    </submittedName>
</protein>
<keyword evidence="1" id="KW-0285">Flavoprotein</keyword>
<keyword evidence="2" id="KW-0288">FMN</keyword>
<dbReference type="Pfam" id="PF03060">
    <property type="entry name" value="NMO"/>
    <property type="match status" value="1"/>
</dbReference>
<dbReference type="PANTHER" id="PTHR32332">
    <property type="entry name" value="2-NITROPROPANE DIOXYGENASE"/>
    <property type="match status" value="1"/>
</dbReference>
<keyword evidence="3 4" id="KW-0560">Oxidoreductase</keyword>
<evidence type="ECO:0000313" key="4">
    <source>
        <dbReference type="EMBL" id="MFB9626611.1"/>
    </source>
</evidence>
<organism evidence="4 5">
    <name type="scientific">Nonomuraea helvata</name>
    <dbReference type="NCBI Taxonomy" id="37484"/>
    <lineage>
        <taxon>Bacteria</taxon>
        <taxon>Bacillati</taxon>
        <taxon>Actinomycetota</taxon>
        <taxon>Actinomycetes</taxon>
        <taxon>Streptosporangiales</taxon>
        <taxon>Streptosporangiaceae</taxon>
        <taxon>Nonomuraea</taxon>
    </lineage>
</organism>
<evidence type="ECO:0000256" key="2">
    <source>
        <dbReference type="ARBA" id="ARBA00022643"/>
    </source>
</evidence>
<dbReference type="Gene3D" id="3.20.20.70">
    <property type="entry name" value="Aldolase class I"/>
    <property type="match status" value="1"/>
</dbReference>
<evidence type="ECO:0000256" key="1">
    <source>
        <dbReference type="ARBA" id="ARBA00022630"/>
    </source>
</evidence>
<dbReference type="SUPFAM" id="SSF51412">
    <property type="entry name" value="Inosine monophosphate dehydrogenase (IMPDH)"/>
    <property type="match status" value="1"/>
</dbReference>
<evidence type="ECO:0000256" key="3">
    <source>
        <dbReference type="ARBA" id="ARBA00023002"/>
    </source>
</evidence>
<name>A0ABV5S4L9_9ACTN</name>
<dbReference type="PANTHER" id="PTHR32332:SF20">
    <property type="entry name" value="2-NITROPROPANE DIOXYGENASE-LIKE PROTEIN"/>
    <property type="match status" value="1"/>
</dbReference>
<dbReference type="CDD" id="cd04730">
    <property type="entry name" value="NPD_like"/>
    <property type="match status" value="1"/>
</dbReference>